<evidence type="ECO:0000256" key="1">
    <source>
        <dbReference type="SAM" id="MobiDB-lite"/>
    </source>
</evidence>
<protein>
    <submittedName>
        <fullName evidence="3">Transporter</fullName>
    </submittedName>
</protein>
<accession>A0ABT7WG16</accession>
<comment type="caution">
    <text evidence="3">The sequence shown here is derived from an EMBL/GenBank/DDBJ whole genome shotgun (WGS) entry which is preliminary data.</text>
</comment>
<evidence type="ECO:0000313" key="3">
    <source>
        <dbReference type="EMBL" id="MDM9631862.1"/>
    </source>
</evidence>
<feature type="signal peptide" evidence="2">
    <location>
        <begin position="1"/>
        <end position="30"/>
    </location>
</feature>
<feature type="chain" id="PRO_5045251250" evidence="2">
    <location>
        <begin position="31"/>
        <end position="342"/>
    </location>
</feature>
<dbReference type="Pfam" id="PF13557">
    <property type="entry name" value="Phenol_MetA_deg"/>
    <property type="match status" value="1"/>
</dbReference>
<evidence type="ECO:0000256" key="2">
    <source>
        <dbReference type="SAM" id="SignalP"/>
    </source>
</evidence>
<feature type="compositionally biased region" description="Basic and acidic residues" evidence="1">
    <location>
        <begin position="298"/>
        <end position="313"/>
    </location>
</feature>
<dbReference type="InterPro" id="IPR025737">
    <property type="entry name" value="FApF"/>
</dbReference>
<organism evidence="3 4">
    <name type="scientific">Robiginitalea aurantiaca</name>
    <dbReference type="NCBI Taxonomy" id="3056915"/>
    <lineage>
        <taxon>Bacteria</taxon>
        <taxon>Pseudomonadati</taxon>
        <taxon>Bacteroidota</taxon>
        <taxon>Flavobacteriia</taxon>
        <taxon>Flavobacteriales</taxon>
        <taxon>Flavobacteriaceae</taxon>
        <taxon>Robiginitalea</taxon>
    </lineage>
</organism>
<dbReference type="Proteomes" id="UP001174839">
    <property type="component" value="Unassembled WGS sequence"/>
</dbReference>
<gene>
    <name evidence="3" type="ORF">QU605_10285</name>
</gene>
<name>A0ABT7WG16_9FLAO</name>
<feature type="compositionally biased region" description="Basic residues" evidence="1">
    <location>
        <begin position="314"/>
        <end position="334"/>
    </location>
</feature>
<dbReference type="RefSeq" id="WP_289725224.1">
    <property type="nucleotide sequence ID" value="NZ_JAUDUY010000004.1"/>
</dbReference>
<reference evidence="3" key="1">
    <citation type="submission" date="2023-06" db="EMBL/GenBank/DDBJ databases">
        <title>Robiginitalea aurantiacus sp. nov. and Algoriphagus sediminis sp. nov., isolated from coastal sediment.</title>
        <authorList>
            <person name="Zhou Z.Y."/>
            <person name="An J."/>
            <person name="Jia Y.W."/>
            <person name="Du Z.J."/>
        </authorList>
    </citation>
    <scope>NUCLEOTIDE SEQUENCE</scope>
    <source>
        <strain evidence="3">M39</strain>
    </source>
</reference>
<sequence length="342" mass="38825">MAVSHRNNIWKTQLFGLFALAFLSSTLSNAQYTEVINSNRPGESVGAFAVGTGVIQLESGFFYEQRDHSLLETDSQIFGLGVALRYGLIFESLELFYEGAYQTQNITYKTSGLEDKFSDFGRNRLGLKYLIFDPFKDPERSKPNLYSWRANNTFQWRNLIPAVSVYAGANFLFGDNPFFGPDEPSISPRVMVATQSLLTPRFVLTGNIIYDRIGTDFPAWSYVISLSHALRNPRWSVFVENQGIKSDRYSDVLLRGGTAYLFSKNFQADLFVGGSFKNTPSRFFGAVGVSYRLDKHQDKLKPIEDQDPKIGRKDMRKKQKGSDKPKKKKGKKKKNDASEIDW</sequence>
<proteinExistence type="predicted"/>
<feature type="region of interest" description="Disordered" evidence="1">
    <location>
        <begin position="298"/>
        <end position="342"/>
    </location>
</feature>
<keyword evidence="2" id="KW-0732">Signal</keyword>
<evidence type="ECO:0000313" key="4">
    <source>
        <dbReference type="Proteomes" id="UP001174839"/>
    </source>
</evidence>
<keyword evidence="4" id="KW-1185">Reference proteome</keyword>
<dbReference type="EMBL" id="JAUDUY010000004">
    <property type="protein sequence ID" value="MDM9631862.1"/>
    <property type="molecule type" value="Genomic_DNA"/>
</dbReference>